<dbReference type="RefSeq" id="WP_375357572.1">
    <property type="nucleotide sequence ID" value="NZ_JBHHMI010000029.1"/>
</dbReference>
<organism evidence="1 2">
    <name type="scientific">Paenibacillus enshidis</name>
    <dbReference type="NCBI Taxonomy" id="1458439"/>
    <lineage>
        <taxon>Bacteria</taxon>
        <taxon>Bacillati</taxon>
        <taxon>Bacillota</taxon>
        <taxon>Bacilli</taxon>
        <taxon>Bacillales</taxon>
        <taxon>Paenibacillaceae</taxon>
        <taxon>Paenibacillus</taxon>
    </lineage>
</organism>
<keyword evidence="2" id="KW-1185">Reference proteome</keyword>
<evidence type="ECO:0000313" key="2">
    <source>
        <dbReference type="Proteomes" id="UP001580346"/>
    </source>
</evidence>
<dbReference type="Proteomes" id="UP001580346">
    <property type="component" value="Unassembled WGS sequence"/>
</dbReference>
<gene>
    <name evidence="1" type="ORF">ACE41H_21290</name>
</gene>
<protein>
    <submittedName>
        <fullName evidence="1">Uncharacterized protein</fullName>
    </submittedName>
</protein>
<comment type="caution">
    <text evidence="1">The sequence shown here is derived from an EMBL/GenBank/DDBJ whole genome shotgun (WGS) entry which is preliminary data.</text>
</comment>
<evidence type="ECO:0000313" key="1">
    <source>
        <dbReference type="EMBL" id="MFB5269299.1"/>
    </source>
</evidence>
<accession>A0ABV5AZI5</accession>
<proteinExistence type="predicted"/>
<name>A0ABV5AZI5_9BACL</name>
<dbReference type="EMBL" id="JBHHMI010000029">
    <property type="protein sequence ID" value="MFB5269299.1"/>
    <property type="molecule type" value="Genomic_DNA"/>
</dbReference>
<reference evidence="1 2" key="1">
    <citation type="submission" date="2024-09" db="EMBL/GenBank/DDBJ databases">
        <title>Paenibacillus zeirhizospherea sp. nov., isolated from surface of the maize (Zea mays) roots in a horticulture field, Hungary.</title>
        <authorList>
            <person name="Marton D."/>
            <person name="Farkas M."/>
            <person name="Bedics A."/>
            <person name="Toth E."/>
            <person name="Tancsics A."/>
            <person name="Boka K."/>
            <person name="Maroti G."/>
            <person name="Kriszt B."/>
            <person name="Cserhati M."/>
        </authorList>
    </citation>
    <scope>NUCLEOTIDE SEQUENCE [LARGE SCALE GENOMIC DNA]</scope>
    <source>
        <strain evidence="1 2">KCTC 33519</strain>
    </source>
</reference>
<sequence>MIYYVKREYAPNVLLTPSDNLFEVLDHLVAASHAVVPPSVGVKSFFGLKELQLFMRVYADNPKYKCFEVTPYGIVEVNAPTA</sequence>